<accession>A0A2R5G0M3</accession>
<gene>
    <name evidence="1" type="ORF">NIES4072_53190</name>
</gene>
<dbReference type="GO" id="GO:0016811">
    <property type="term" value="F:hydrolase activity, acting on carbon-nitrogen (but not peptide) bonds, in linear amides"/>
    <property type="evidence" value="ECO:0007669"/>
    <property type="project" value="TreeGrafter"/>
</dbReference>
<evidence type="ECO:0000313" key="1">
    <source>
        <dbReference type="EMBL" id="GBG21631.1"/>
    </source>
</evidence>
<protein>
    <submittedName>
        <fullName evidence="1">LmbE-like protein</fullName>
    </submittedName>
</protein>
<comment type="caution">
    <text evidence="1">The sequence shown here is derived from an EMBL/GenBank/DDBJ whole genome shotgun (WGS) entry which is preliminary data.</text>
</comment>
<dbReference type="AlphaFoldDB" id="A0A2R5G0M3"/>
<dbReference type="Pfam" id="PF02585">
    <property type="entry name" value="PIG-L"/>
    <property type="match status" value="1"/>
</dbReference>
<reference evidence="1 2" key="1">
    <citation type="submission" date="2017-06" db="EMBL/GenBank/DDBJ databases">
        <title>Genome sequencing of cyanobaciteial culture collection at National Institute for Environmental Studies (NIES).</title>
        <authorList>
            <person name="Hirose Y."/>
            <person name="Shimura Y."/>
            <person name="Fujisawa T."/>
            <person name="Nakamura Y."/>
            <person name="Kawachi M."/>
        </authorList>
    </citation>
    <scope>NUCLEOTIDE SEQUENCE [LARGE SCALE GENOMIC DNA]</scope>
    <source>
        <strain evidence="1 2">NIES-4072</strain>
    </source>
</reference>
<dbReference type="EMBL" id="BDUD01000001">
    <property type="protein sequence ID" value="GBG21631.1"/>
    <property type="molecule type" value="Genomic_DNA"/>
</dbReference>
<name>A0A2R5G0M3_NOSCO</name>
<dbReference type="InterPro" id="IPR024078">
    <property type="entry name" value="LmbE-like_dom_sf"/>
</dbReference>
<proteinExistence type="predicted"/>
<dbReference type="Gene3D" id="3.40.50.10320">
    <property type="entry name" value="LmbE-like"/>
    <property type="match status" value="1"/>
</dbReference>
<keyword evidence="2" id="KW-1185">Reference proteome</keyword>
<dbReference type="OrthoDB" id="9790023at2"/>
<dbReference type="PANTHER" id="PTHR12993:SF29">
    <property type="entry name" value="BLR3841 PROTEIN"/>
    <property type="match status" value="1"/>
</dbReference>
<organism evidence="1 2">
    <name type="scientific">Nostoc commune NIES-4072</name>
    <dbReference type="NCBI Taxonomy" id="2005467"/>
    <lineage>
        <taxon>Bacteria</taxon>
        <taxon>Bacillati</taxon>
        <taxon>Cyanobacteriota</taxon>
        <taxon>Cyanophyceae</taxon>
        <taxon>Nostocales</taxon>
        <taxon>Nostocaceae</taxon>
        <taxon>Nostoc</taxon>
    </lineage>
</organism>
<dbReference type="SUPFAM" id="SSF102588">
    <property type="entry name" value="LmbE-like"/>
    <property type="match status" value="1"/>
</dbReference>
<evidence type="ECO:0000313" key="2">
    <source>
        <dbReference type="Proteomes" id="UP000245124"/>
    </source>
</evidence>
<dbReference type="InterPro" id="IPR003737">
    <property type="entry name" value="GlcNAc_PI_deacetylase-related"/>
</dbReference>
<dbReference type="Proteomes" id="UP000245124">
    <property type="component" value="Unassembled WGS sequence"/>
</dbReference>
<dbReference type="PANTHER" id="PTHR12993">
    <property type="entry name" value="N-ACETYLGLUCOSAMINYL-PHOSPHATIDYLINOSITOL DE-N-ACETYLASE-RELATED"/>
    <property type="match status" value="1"/>
</dbReference>
<sequence length="276" mass="31869">MNMGNILNRLKVSLHNKLWLFNYRLRELQIRLQFYWLLYRGSQPLNVSNKSLIVFAPHQDDEALGCGGIIALKREQGVPIKVVFVTDGGGSHQDNTKISRSKIVQIRKQEALTALNILGVDSKDIHFLNKSDGSLHKMTEAEQQQTIEEMAQLLHTFGPQEVYVTHKKDRSRDHEITYQLVKTAIIKAGVKVDLWEYAIWLLWKSLLFRDLKLDELAGAYRLSIHTVQSKKNEAIKTYRSQYLPIDAESSAVLPPGFLWRFFLPHEVFFKSELPKL</sequence>